<evidence type="ECO:0000256" key="3">
    <source>
        <dbReference type="ARBA" id="ARBA00022438"/>
    </source>
</evidence>
<dbReference type="GO" id="GO:0005737">
    <property type="term" value="C:cytoplasm"/>
    <property type="evidence" value="ECO:0007669"/>
    <property type="project" value="UniProtKB-ARBA"/>
</dbReference>
<dbReference type="Pfam" id="PF02127">
    <property type="entry name" value="Peptidase_M18"/>
    <property type="match status" value="1"/>
</dbReference>
<dbReference type="SUPFAM" id="SSF53187">
    <property type="entry name" value="Zn-dependent exopeptidases"/>
    <property type="match status" value="1"/>
</dbReference>
<evidence type="ECO:0000256" key="10">
    <source>
        <dbReference type="RuleBase" id="RU004387"/>
    </source>
</evidence>
<evidence type="ECO:0000256" key="1">
    <source>
        <dbReference type="ARBA" id="ARBA00001947"/>
    </source>
</evidence>
<evidence type="ECO:0000256" key="4">
    <source>
        <dbReference type="ARBA" id="ARBA00022670"/>
    </source>
</evidence>
<reference evidence="12" key="1">
    <citation type="submission" date="2016-10" db="EMBL/GenBank/DDBJ databases">
        <authorList>
            <person name="Varghese N."/>
            <person name="Submissions S."/>
        </authorList>
    </citation>
    <scope>NUCLEOTIDE SEQUENCE [LARGE SCALE GENOMIC DNA]</scope>
    <source>
        <strain evidence="12">DSM 27982</strain>
    </source>
</reference>
<dbReference type="Gene3D" id="2.30.250.10">
    <property type="entry name" value="Aminopeptidase i, Domain 2"/>
    <property type="match status" value="1"/>
</dbReference>
<keyword evidence="7 9" id="KW-0862">Zinc</keyword>
<dbReference type="EC" id="3.4.11.-" evidence="10"/>
<dbReference type="InterPro" id="IPR023358">
    <property type="entry name" value="Peptidase_M18_dom2"/>
</dbReference>
<dbReference type="GO" id="GO:0006508">
    <property type="term" value="P:proteolysis"/>
    <property type="evidence" value="ECO:0007669"/>
    <property type="project" value="UniProtKB-KW"/>
</dbReference>
<dbReference type="GO" id="GO:0008270">
    <property type="term" value="F:zinc ion binding"/>
    <property type="evidence" value="ECO:0007669"/>
    <property type="project" value="InterPro"/>
</dbReference>
<comment type="cofactor">
    <cofactor evidence="1 10">
        <name>Zn(2+)</name>
        <dbReference type="ChEBI" id="CHEBI:29105"/>
    </cofactor>
</comment>
<keyword evidence="6 9" id="KW-0378">Hydrolase</keyword>
<dbReference type="AlphaFoldDB" id="A0A1H0DD87"/>
<gene>
    <name evidence="11" type="ORF">SAMN05216355_11025</name>
</gene>
<sequence>MSIGRKAQAAARHTDRMSEFGTVCGGGIAGLPHTWLMPDPETALALRDDDAYADSIIAFVTASPTSYHAAAEVARRLDAVGLTAVDEREPWGADLPRRGYTRRGGAVIAWLLPERLEPRGGLRIVGAHTDSPALRLKPRAAMVRDGVQVLNVEVYGGPLLNSFLDRELGLAGCLTTYDGATHLVRTGPIARVAQVAPHLDRSVNDSLHLDKQAHLLPLWAITGGDAPGAATGGTADGAAATRPGPDAPEQYLCELAGIDPADLAFCDILTYPTEPPARFGRHGEFLASSRLDNLSSVHAALVALETLACGDAVAAPVVFVANDHEEVGSGSRTGAAGPFLQAVLGRLAGAMGAAGDAYAALLARSLCVSADAGHAAHPNYPQLHDPAVRPVLGGGPLLKINAQQRYATDAAAVAAWARACRAAAVPSQDFVSNNAVPCGTTIGPLTATRLGIPTVDVGQPLLSMHSQREMCALADGGGLARALHAYWLGA</sequence>
<proteinExistence type="inferred from homology"/>
<dbReference type="SUPFAM" id="SSF101821">
    <property type="entry name" value="Aminopeptidase/glucanase lid domain"/>
    <property type="match status" value="1"/>
</dbReference>
<dbReference type="Gene3D" id="3.40.630.10">
    <property type="entry name" value="Zn peptidases"/>
    <property type="match status" value="1"/>
</dbReference>
<evidence type="ECO:0000313" key="11">
    <source>
        <dbReference type="EMBL" id="SDN68084.1"/>
    </source>
</evidence>
<evidence type="ECO:0000256" key="6">
    <source>
        <dbReference type="ARBA" id="ARBA00022801"/>
    </source>
</evidence>
<dbReference type="GO" id="GO:0008237">
    <property type="term" value="F:metallopeptidase activity"/>
    <property type="evidence" value="ECO:0007669"/>
    <property type="project" value="UniProtKB-KW"/>
</dbReference>
<evidence type="ECO:0000256" key="2">
    <source>
        <dbReference type="ARBA" id="ARBA00008290"/>
    </source>
</evidence>
<evidence type="ECO:0000256" key="5">
    <source>
        <dbReference type="ARBA" id="ARBA00022723"/>
    </source>
</evidence>
<protein>
    <recommendedName>
        <fullName evidence="10">M18 family aminopeptidase</fullName>
        <ecNumber evidence="10">3.4.11.-</ecNumber>
    </recommendedName>
</protein>
<dbReference type="Proteomes" id="UP000198541">
    <property type="component" value="Unassembled WGS sequence"/>
</dbReference>
<dbReference type="GO" id="GO:0004177">
    <property type="term" value="F:aminopeptidase activity"/>
    <property type="evidence" value="ECO:0007669"/>
    <property type="project" value="UniProtKB-KW"/>
</dbReference>
<name>A0A1H0DD87_9ACTO</name>
<keyword evidence="5 9" id="KW-0479">Metal-binding</keyword>
<keyword evidence="4 9" id="KW-0645">Protease</keyword>
<dbReference type="NCBIfam" id="NF002759">
    <property type="entry name" value="PRK02813.1"/>
    <property type="match status" value="1"/>
</dbReference>
<evidence type="ECO:0000313" key="12">
    <source>
        <dbReference type="Proteomes" id="UP000198541"/>
    </source>
</evidence>
<dbReference type="PANTHER" id="PTHR28570">
    <property type="entry name" value="ASPARTYL AMINOPEPTIDASE"/>
    <property type="match status" value="1"/>
</dbReference>
<evidence type="ECO:0000256" key="8">
    <source>
        <dbReference type="ARBA" id="ARBA00023049"/>
    </source>
</evidence>
<evidence type="ECO:0000256" key="7">
    <source>
        <dbReference type="ARBA" id="ARBA00022833"/>
    </source>
</evidence>
<keyword evidence="12" id="KW-1185">Reference proteome</keyword>
<accession>A0A1H0DD87</accession>
<keyword evidence="8 9" id="KW-0482">Metalloprotease</keyword>
<dbReference type="PRINTS" id="PR00932">
    <property type="entry name" value="AMINO1PTASE"/>
</dbReference>
<dbReference type="PANTHER" id="PTHR28570:SF3">
    <property type="entry name" value="ASPARTYL AMINOPEPTIDASE"/>
    <property type="match status" value="1"/>
</dbReference>
<dbReference type="EMBL" id="FNIM01000010">
    <property type="protein sequence ID" value="SDN68084.1"/>
    <property type="molecule type" value="Genomic_DNA"/>
</dbReference>
<evidence type="ECO:0000256" key="9">
    <source>
        <dbReference type="RuleBase" id="RU004386"/>
    </source>
</evidence>
<comment type="similarity">
    <text evidence="2 9">Belongs to the peptidase M18 family.</text>
</comment>
<organism evidence="11 12">
    <name type="scientific">Actinomyces ruminicola</name>
    <dbReference type="NCBI Taxonomy" id="332524"/>
    <lineage>
        <taxon>Bacteria</taxon>
        <taxon>Bacillati</taxon>
        <taxon>Actinomycetota</taxon>
        <taxon>Actinomycetes</taxon>
        <taxon>Actinomycetales</taxon>
        <taxon>Actinomycetaceae</taxon>
        <taxon>Actinomyces</taxon>
    </lineage>
</organism>
<keyword evidence="3 9" id="KW-0031">Aminopeptidase</keyword>
<dbReference type="InterPro" id="IPR001948">
    <property type="entry name" value="Peptidase_M18"/>
</dbReference>